<evidence type="ECO:0000256" key="1">
    <source>
        <dbReference type="SAM" id="Phobius"/>
    </source>
</evidence>
<evidence type="ECO:0008006" key="5">
    <source>
        <dbReference type="Google" id="ProtNLM"/>
    </source>
</evidence>
<dbReference type="RefSeq" id="WP_229768269.1">
    <property type="nucleotide sequence ID" value="NZ_AP018553.1"/>
</dbReference>
<dbReference type="Proteomes" id="UP000276741">
    <property type="component" value="Chromosome"/>
</dbReference>
<evidence type="ECO:0000313" key="4">
    <source>
        <dbReference type="Proteomes" id="UP000276741"/>
    </source>
</evidence>
<dbReference type="GeneID" id="38666102"/>
<reference evidence="3" key="4">
    <citation type="submission" date="2020-09" db="EMBL/GenBank/DDBJ databases">
        <authorList>
            <person name="Sun Q."/>
            <person name="Ohkuma M."/>
        </authorList>
    </citation>
    <scope>NUCLEOTIDE SEQUENCE</scope>
    <source>
        <strain evidence="3">JCM 31740</strain>
    </source>
</reference>
<dbReference type="InterPro" id="IPR009844">
    <property type="entry name" value="DUF1404"/>
</dbReference>
<keyword evidence="1" id="KW-0472">Membrane</keyword>
<keyword evidence="1" id="KW-0812">Transmembrane</keyword>
<evidence type="ECO:0000313" key="2">
    <source>
        <dbReference type="EMBL" id="BBD72210.1"/>
    </source>
</evidence>
<feature type="transmembrane region" description="Helical" evidence="1">
    <location>
        <begin position="37"/>
        <end position="57"/>
    </location>
</feature>
<protein>
    <recommendedName>
        <fullName evidence="5">DUF1404 domain-containing protein</fullName>
    </recommendedName>
</protein>
<keyword evidence="4" id="KW-1185">Reference proteome</keyword>
<dbReference type="KEGG" id="sacd:HS1genome_0599"/>
<reference evidence="2" key="3">
    <citation type="journal article" date="2019" name="BMC Res. Notes">
        <title>Complete genome sequence of the Sulfodiicoccus acidiphilus strain HS-1T, the first crenarchaeon that lacks polB3, isolated from an acidic hot spring in Ohwaku-dani, Hakone, Japan.</title>
        <authorList>
            <person name="Sakai H.D."/>
            <person name="Kurosawa N."/>
        </authorList>
    </citation>
    <scope>NUCLEOTIDE SEQUENCE</scope>
    <source>
        <strain evidence="2">HS-1</strain>
    </source>
</reference>
<sequence>MREKTPYLILGAVMVAASVNPLSVSLDRTSEIAKTSFDMVLVWGAGLVGIWLAELLFRKGGRITAWFLSFNFSTRGLFLSWGVAGALLTYWYIPGPFALSVLYLNWKVVQLATFTLAGIIAGIGWYGMTNVWRSATIFAIFSMMATMAEIFLELGAYYSENVYSVYPVSQFIDTAYLWFAMAFVPSTFYMVKILKDMGIF</sequence>
<dbReference type="SUPFAM" id="SSF51735">
    <property type="entry name" value="NAD(P)-binding Rossmann-fold domains"/>
    <property type="match status" value="1"/>
</dbReference>
<dbReference type="Proteomes" id="UP000616143">
    <property type="component" value="Unassembled WGS sequence"/>
</dbReference>
<dbReference type="InterPro" id="IPR036291">
    <property type="entry name" value="NAD(P)-bd_dom_sf"/>
</dbReference>
<reference evidence="3" key="1">
    <citation type="journal article" date="2014" name="Int. J. Syst. Evol. Microbiol.">
        <title>Complete genome sequence of Corynebacterium casei LMG S-19264T (=DSM 44701T), isolated from a smear-ripened cheese.</title>
        <authorList>
            <consortium name="US DOE Joint Genome Institute (JGI-PGF)"/>
            <person name="Walter F."/>
            <person name="Albersmeier A."/>
            <person name="Kalinowski J."/>
            <person name="Ruckert C."/>
        </authorList>
    </citation>
    <scope>NUCLEOTIDE SEQUENCE</scope>
    <source>
        <strain evidence="3">JCM 31740</strain>
    </source>
</reference>
<name>A0A348B208_9CREN</name>
<reference evidence="4" key="2">
    <citation type="submission" date="2018-04" db="EMBL/GenBank/DDBJ databases">
        <title>Complete genome sequence of Sulfodiicoccus acidiphilus strain HS-1.</title>
        <authorList>
            <person name="Sakai H.D."/>
            <person name="Kurosawa N."/>
        </authorList>
    </citation>
    <scope>NUCLEOTIDE SEQUENCE [LARGE SCALE GENOMIC DNA]</scope>
    <source>
        <strain evidence="4">HS-1</strain>
    </source>
</reference>
<dbReference type="Pfam" id="PF07185">
    <property type="entry name" value="DUF1404"/>
    <property type="match status" value="1"/>
</dbReference>
<organism evidence="2 4">
    <name type="scientific">Sulfodiicoccus acidiphilus</name>
    <dbReference type="NCBI Taxonomy" id="1670455"/>
    <lineage>
        <taxon>Archaea</taxon>
        <taxon>Thermoproteota</taxon>
        <taxon>Thermoprotei</taxon>
        <taxon>Sulfolobales</taxon>
        <taxon>Sulfolobaceae</taxon>
        <taxon>Sulfodiicoccus</taxon>
    </lineage>
</organism>
<dbReference type="AlphaFoldDB" id="A0A348B208"/>
<keyword evidence="1" id="KW-1133">Transmembrane helix</keyword>
<gene>
    <name evidence="3" type="ORF">GCM10007116_20040</name>
    <name evidence="2" type="ORF">HS1genome_0599</name>
</gene>
<feature type="transmembrane region" description="Helical" evidence="1">
    <location>
        <begin position="108"/>
        <end position="128"/>
    </location>
</feature>
<feature type="transmembrane region" description="Helical" evidence="1">
    <location>
        <begin position="77"/>
        <end position="93"/>
    </location>
</feature>
<evidence type="ECO:0000313" key="3">
    <source>
        <dbReference type="EMBL" id="GGU03016.1"/>
    </source>
</evidence>
<dbReference type="EMBL" id="AP018553">
    <property type="protein sequence ID" value="BBD72210.1"/>
    <property type="molecule type" value="Genomic_DNA"/>
</dbReference>
<proteinExistence type="predicted"/>
<feature type="transmembrane region" description="Helical" evidence="1">
    <location>
        <begin position="135"/>
        <end position="155"/>
    </location>
</feature>
<accession>A0A348B208</accession>
<dbReference type="EMBL" id="BMQS01000024">
    <property type="protein sequence ID" value="GGU03016.1"/>
    <property type="molecule type" value="Genomic_DNA"/>
</dbReference>
<feature type="transmembrane region" description="Helical" evidence="1">
    <location>
        <begin position="175"/>
        <end position="194"/>
    </location>
</feature>